<accession>X1CR32</accession>
<dbReference type="EMBL" id="BART01024992">
    <property type="protein sequence ID" value="GAG95417.1"/>
    <property type="molecule type" value="Genomic_DNA"/>
</dbReference>
<evidence type="ECO:0008006" key="2">
    <source>
        <dbReference type="Google" id="ProtNLM"/>
    </source>
</evidence>
<dbReference type="Gene3D" id="1.10.287.130">
    <property type="match status" value="1"/>
</dbReference>
<dbReference type="CDD" id="cd00082">
    <property type="entry name" value="HisKA"/>
    <property type="match status" value="1"/>
</dbReference>
<reference evidence="1" key="1">
    <citation type="journal article" date="2014" name="Front. Microbiol.">
        <title>High frequency of phylogenetically diverse reductive dehalogenase-homologous genes in deep subseafloor sedimentary metagenomes.</title>
        <authorList>
            <person name="Kawai M."/>
            <person name="Futagami T."/>
            <person name="Toyoda A."/>
            <person name="Takaki Y."/>
            <person name="Nishi S."/>
            <person name="Hori S."/>
            <person name="Arai W."/>
            <person name="Tsubouchi T."/>
            <person name="Morono Y."/>
            <person name="Uchiyama I."/>
            <person name="Ito T."/>
            <person name="Fujiyama A."/>
            <person name="Inagaki F."/>
            <person name="Takami H."/>
        </authorList>
    </citation>
    <scope>NUCLEOTIDE SEQUENCE</scope>
    <source>
        <strain evidence="1">Expedition CK06-06</strain>
    </source>
</reference>
<dbReference type="SUPFAM" id="SSF47384">
    <property type="entry name" value="Homodimeric domain of signal transducing histidine kinase"/>
    <property type="match status" value="1"/>
</dbReference>
<dbReference type="GO" id="GO:0000155">
    <property type="term" value="F:phosphorelay sensor kinase activity"/>
    <property type="evidence" value="ECO:0007669"/>
    <property type="project" value="InterPro"/>
</dbReference>
<comment type="caution">
    <text evidence="1">The sequence shown here is derived from an EMBL/GenBank/DDBJ whole genome shotgun (WGS) entry which is preliminary data.</text>
</comment>
<organism evidence="1">
    <name type="scientific">marine sediment metagenome</name>
    <dbReference type="NCBI Taxonomy" id="412755"/>
    <lineage>
        <taxon>unclassified sequences</taxon>
        <taxon>metagenomes</taxon>
        <taxon>ecological metagenomes</taxon>
    </lineage>
</organism>
<protein>
    <recommendedName>
        <fullName evidence="2">Signal transduction histidine kinase dimerisation/phosphoacceptor domain-containing protein</fullName>
    </recommendedName>
</protein>
<dbReference type="InterPro" id="IPR036097">
    <property type="entry name" value="HisK_dim/P_sf"/>
</dbReference>
<evidence type="ECO:0000313" key="1">
    <source>
        <dbReference type="EMBL" id="GAG95417.1"/>
    </source>
</evidence>
<gene>
    <name evidence="1" type="ORF">S01H4_44969</name>
</gene>
<feature type="non-terminal residue" evidence="1">
    <location>
        <position position="149"/>
    </location>
</feature>
<dbReference type="InterPro" id="IPR003661">
    <property type="entry name" value="HisK_dim/P_dom"/>
</dbReference>
<proteinExistence type="predicted"/>
<sequence length="149" mass="16684">MFDAIYAGLTTFLFAAFGKLSYQNFQRWRLEEAEKTFELTADLKRNFISLISHNLNTPIARMQGLVDVLLAKTADQAIHEDLSSAGQLVARLQVGIRSVLVSTAVEDRSLNNVPMTLKTFEGEFLNVVGSFLEKLGRSVVFEYGDCEED</sequence>
<dbReference type="AlphaFoldDB" id="X1CR32"/>
<name>X1CR32_9ZZZZ</name>